<gene>
    <name evidence="3" type="ORF">SDC9_21724</name>
</gene>
<keyword evidence="2" id="KW-1133">Transmembrane helix</keyword>
<comment type="caution">
    <text evidence="3">The sequence shown here is derived from an EMBL/GenBank/DDBJ whole genome shotgun (WGS) entry which is preliminary data.</text>
</comment>
<reference evidence="3" key="1">
    <citation type="submission" date="2019-08" db="EMBL/GenBank/DDBJ databases">
        <authorList>
            <person name="Kucharzyk K."/>
            <person name="Murdoch R.W."/>
            <person name="Higgins S."/>
            <person name="Loffler F."/>
        </authorList>
    </citation>
    <scope>NUCLEOTIDE SEQUENCE</scope>
</reference>
<feature type="compositionally biased region" description="Low complexity" evidence="1">
    <location>
        <begin position="928"/>
        <end position="940"/>
    </location>
</feature>
<sequence length="947" mass="104959">MKRKKFSSIFSTKTLGIILFIVLGFFSLGIKNTEAKIVVGIKLDNKDTSVLMTATTSYKVESTYIPGGSFGAGSYSTDYIPIPSSDLLSIQNQVEEKIKKNETDNSSKYDSLFTGYKNQLDAVDSTSYPEAKKYLLEIFDQAKTIHNNSYLSIYNKMKNSAVSNNFVEGDVDGASAKLMRIYIYREINDFLTEGRTVLELEKIPQGIKDIANEIKNQTENPSGWNWLGGEDKKTLSDAEKTGAEFPYKGETFFVPTETSGGPKTNPSSPITNPSGEVMVESYETPTVCEATGLWGVMQSPNCSVAAYLVNLVLEGINSLLQGLTKLVGGIFDWVVRFSIYNFNDWVVNSNAYLVWRNVILSLVTSLLLPIVFYMLIRMLIDNDTSKIKKILPRILITALFVYFSFAIVGWIIDQTNVLSIYIYRSMHNPGETLGDALADVLAIDTRSLGAARADWGFTLFQAIKIVINGVAVLVLVQGMVLLLMRAIILLLVLIFSPLMLLPAGINEYIDKYRDMVIKSFTTSVISAPIFMFIVLIALQIGAAIRDSLQNNPQLNSLSTGMAGAGEAGNTFMGASVASAIIIVVLQLAITVSKKMSSDLGGQVAGKVGGFVGNFALGTTGAVMRRGATAVSNSDKFQGWIRKNEDGTKRVNQILAAGGRQLDRTLSTSSFDARNIGKKNPNKQALEENVQKKSELRTVQSDIAYARKKLSEKDISESDKKHWNTVLGNSEKRKGELEKDLFGDKKSQNLLQDVNQTFKDNPGTGAESMKNKEEEIKASIDKEFLKEGKGENYFSQNLEKPENEKLKTEFLNALKELNPREAYMSLSKVLADFRVSERERERLERKSKLGKEKKESSDIKEKKTSSKPEVVVVNRGGTKSTAEAPKTIQSNTVREILDNNEQQFGDEFKQANFASKKRIIEHLREKTGENTNTKTKNMTPEEPLKNAS</sequence>
<accession>A0A644UA89</accession>
<feature type="region of interest" description="Disordered" evidence="1">
    <location>
        <begin position="836"/>
        <end position="893"/>
    </location>
</feature>
<feature type="transmembrane region" description="Helical" evidence="2">
    <location>
        <begin position="392"/>
        <end position="412"/>
    </location>
</feature>
<feature type="transmembrane region" description="Helical" evidence="2">
    <location>
        <begin position="483"/>
        <end position="505"/>
    </location>
</feature>
<proteinExistence type="predicted"/>
<evidence type="ECO:0000313" key="3">
    <source>
        <dbReference type="EMBL" id="MPL75886.1"/>
    </source>
</evidence>
<organism evidence="3">
    <name type="scientific">bioreactor metagenome</name>
    <dbReference type="NCBI Taxonomy" id="1076179"/>
    <lineage>
        <taxon>unclassified sequences</taxon>
        <taxon>metagenomes</taxon>
        <taxon>ecological metagenomes</taxon>
    </lineage>
</organism>
<feature type="transmembrane region" description="Helical" evidence="2">
    <location>
        <begin position="525"/>
        <end position="544"/>
    </location>
</feature>
<feature type="transmembrane region" description="Helical" evidence="2">
    <location>
        <begin position="455"/>
        <end position="476"/>
    </location>
</feature>
<evidence type="ECO:0000256" key="2">
    <source>
        <dbReference type="SAM" id="Phobius"/>
    </source>
</evidence>
<name>A0A644UA89_9ZZZZ</name>
<protein>
    <submittedName>
        <fullName evidence="3">Uncharacterized protein</fullName>
    </submittedName>
</protein>
<feature type="compositionally biased region" description="Polar residues" evidence="1">
    <location>
        <begin position="876"/>
        <end position="893"/>
    </location>
</feature>
<feature type="transmembrane region" description="Helical" evidence="2">
    <location>
        <begin position="571"/>
        <end position="589"/>
    </location>
</feature>
<keyword evidence="2" id="KW-0472">Membrane</keyword>
<dbReference type="EMBL" id="VSSQ01000092">
    <property type="protein sequence ID" value="MPL75886.1"/>
    <property type="molecule type" value="Genomic_DNA"/>
</dbReference>
<evidence type="ECO:0000256" key="1">
    <source>
        <dbReference type="SAM" id="MobiDB-lite"/>
    </source>
</evidence>
<dbReference type="AlphaFoldDB" id="A0A644UA89"/>
<feature type="transmembrane region" description="Helical" evidence="2">
    <location>
        <begin position="358"/>
        <end position="380"/>
    </location>
</feature>
<feature type="compositionally biased region" description="Basic and acidic residues" evidence="1">
    <location>
        <begin position="836"/>
        <end position="865"/>
    </location>
</feature>
<feature type="region of interest" description="Disordered" evidence="1">
    <location>
        <begin position="922"/>
        <end position="947"/>
    </location>
</feature>
<keyword evidence="2" id="KW-0812">Transmembrane</keyword>